<gene>
    <name evidence="7" type="ORF">ACFPRH_26650</name>
</gene>
<proteinExistence type="predicted"/>
<feature type="domain" description="Sigma-54 factor interaction" evidence="6">
    <location>
        <begin position="420"/>
        <end position="480"/>
    </location>
</feature>
<dbReference type="SUPFAM" id="SSF46689">
    <property type="entry name" value="Homeodomain-like"/>
    <property type="match status" value="1"/>
</dbReference>
<dbReference type="InterPro" id="IPR009057">
    <property type="entry name" value="Homeodomain-like_sf"/>
</dbReference>
<dbReference type="Gene3D" id="1.10.8.60">
    <property type="match status" value="1"/>
</dbReference>
<evidence type="ECO:0000256" key="1">
    <source>
        <dbReference type="ARBA" id="ARBA00022741"/>
    </source>
</evidence>
<evidence type="ECO:0000256" key="2">
    <source>
        <dbReference type="ARBA" id="ARBA00022840"/>
    </source>
</evidence>
<dbReference type="InterPro" id="IPR002078">
    <property type="entry name" value="Sigma_54_int"/>
</dbReference>
<dbReference type="Proteomes" id="UP001596160">
    <property type="component" value="Unassembled WGS sequence"/>
</dbReference>
<dbReference type="PROSITE" id="PS50045">
    <property type="entry name" value="SIGMA54_INTERACT_4"/>
    <property type="match status" value="1"/>
</dbReference>
<dbReference type="InterPro" id="IPR027417">
    <property type="entry name" value="P-loop_NTPase"/>
</dbReference>
<name>A0ABW0AS75_9ACTN</name>
<dbReference type="RefSeq" id="WP_344482452.1">
    <property type="nucleotide sequence ID" value="NZ_BAAASB010000018.1"/>
</dbReference>
<dbReference type="EMBL" id="JBHSKP010000021">
    <property type="protein sequence ID" value="MFC5155319.1"/>
    <property type="molecule type" value="Genomic_DNA"/>
</dbReference>
<reference evidence="8" key="1">
    <citation type="journal article" date="2019" name="Int. J. Syst. Evol. Microbiol.">
        <title>The Global Catalogue of Microorganisms (GCM) 10K type strain sequencing project: providing services to taxonomists for standard genome sequencing and annotation.</title>
        <authorList>
            <consortium name="The Broad Institute Genomics Platform"/>
            <consortium name="The Broad Institute Genome Sequencing Center for Infectious Disease"/>
            <person name="Wu L."/>
            <person name="Ma J."/>
        </authorList>
    </citation>
    <scope>NUCLEOTIDE SEQUENCE [LARGE SCALE GENOMIC DNA]</scope>
    <source>
        <strain evidence="8">PCU 266</strain>
    </source>
</reference>
<evidence type="ECO:0000256" key="4">
    <source>
        <dbReference type="ARBA" id="ARBA00023163"/>
    </source>
</evidence>
<dbReference type="SUPFAM" id="SSF52540">
    <property type="entry name" value="P-loop containing nucleoside triphosphate hydrolases"/>
    <property type="match status" value="1"/>
</dbReference>
<dbReference type="Gene3D" id="3.40.50.300">
    <property type="entry name" value="P-loop containing nucleotide triphosphate hydrolases"/>
    <property type="match status" value="1"/>
</dbReference>
<evidence type="ECO:0000313" key="7">
    <source>
        <dbReference type="EMBL" id="MFC5155319.1"/>
    </source>
</evidence>
<accession>A0ABW0AS75</accession>
<dbReference type="InterPro" id="IPR025944">
    <property type="entry name" value="Sigma_54_int_dom_CS"/>
</dbReference>
<evidence type="ECO:0000313" key="8">
    <source>
        <dbReference type="Proteomes" id="UP001596160"/>
    </source>
</evidence>
<dbReference type="PRINTS" id="PR01590">
    <property type="entry name" value="HTHFIS"/>
</dbReference>
<dbReference type="PANTHER" id="PTHR32071">
    <property type="entry name" value="TRANSCRIPTIONAL REGULATORY PROTEIN"/>
    <property type="match status" value="1"/>
</dbReference>
<dbReference type="Gene3D" id="3.30.450.40">
    <property type="match status" value="1"/>
</dbReference>
<dbReference type="PROSITE" id="PS00688">
    <property type="entry name" value="SIGMA54_INTERACT_3"/>
    <property type="match status" value="1"/>
</dbReference>
<protein>
    <submittedName>
        <fullName evidence="7">Sigma-54-dependent Fis family transcriptional regulator</fullName>
    </submittedName>
</protein>
<dbReference type="InterPro" id="IPR029016">
    <property type="entry name" value="GAF-like_dom_sf"/>
</dbReference>
<keyword evidence="3" id="KW-0805">Transcription regulation</keyword>
<dbReference type="Pfam" id="PF02954">
    <property type="entry name" value="HTH_8"/>
    <property type="match status" value="1"/>
</dbReference>
<dbReference type="Gene3D" id="1.10.10.60">
    <property type="entry name" value="Homeodomain-like"/>
    <property type="match status" value="1"/>
</dbReference>
<keyword evidence="4" id="KW-0804">Transcription</keyword>
<evidence type="ECO:0000259" key="6">
    <source>
        <dbReference type="PROSITE" id="PS50045"/>
    </source>
</evidence>
<evidence type="ECO:0000256" key="5">
    <source>
        <dbReference type="SAM" id="MobiDB-lite"/>
    </source>
</evidence>
<keyword evidence="2" id="KW-0067">ATP-binding</keyword>
<keyword evidence="1" id="KW-0547">Nucleotide-binding</keyword>
<feature type="region of interest" description="Disordered" evidence="5">
    <location>
        <begin position="289"/>
        <end position="318"/>
    </location>
</feature>
<dbReference type="InterPro" id="IPR058031">
    <property type="entry name" value="AAA_lid_NorR"/>
</dbReference>
<sequence length="552" mass="58368">MHPSDTTDTPPRPEIALSWRRSELSGLTPAAPEIRVDPDAVDRRGRLATAAGPVLTELADQLGDASFCVVLADRASRIVAPTVGPRGLRNRLEELGVVAGGVFLEETTGTNSIATVYEVRRGLAVHGDEHYLEPFKRFSCYGHPIIHPVTRRLEGVLDITCLTGDGSPLLGPFLARAAHDVEERLLRTTRAAEQRLLAAFQVAAAGRTLPLLVLGEGVVLANPAAVELLDPLDHLLLRELAAGLPARDGTVPARRVELVSGRSVEVRPRSLGPGTGGVLFEFTVPAETRSAPAPAPARPGARSRSGTPVYIGGAPGTGRTTRARALAGAEDGPAVVLDSSEAAVRGEAAWLRDLDRAAGGPGPLLLEEVQLLPEACAVRLRHLLERPAGPDSPRIVLTGAPAGDLDGPGAALAAACAGRIDLTPLRDRTEELPGLVRAVLDELGADPGPRFTPAALAVLAGHPWPGNLRELRAVVRAVLERRSAGDVTPGDLPEGYRVSPRLRRMTPLERAEHDTIAAALRACGGNKLRTARRLGISRTTLYNRMRALHITS</sequence>
<evidence type="ECO:0000256" key="3">
    <source>
        <dbReference type="ARBA" id="ARBA00023015"/>
    </source>
</evidence>
<organism evidence="7 8">
    <name type="scientific">Streptomyces amakusaensis</name>
    <dbReference type="NCBI Taxonomy" id="67271"/>
    <lineage>
        <taxon>Bacteria</taxon>
        <taxon>Bacillati</taxon>
        <taxon>Actinomycetota</taxon>
        <taxon>Actinomycetes</taxon>
        <taxon>Kitasatosporales</taxon>
        <taxon>Streptomycetaceae</taxon>
        <taxon>Streptomyces</taxon>
    </lineage>
</organism>
<dbReference type="InterPro" id="IPR002197">
    <property type="entry name" value="HTH_Fis"/>
</dbReference>
<comment type="caution">
    <text evidence="7">The sequence shown here is derived from an EMBL/GenBank/DDBJ whole genome shotgun (WGS) entry which is preliminary data.</text>
</comment>
<dbReference type="Pfam" id="PF25601">
    <property type="entry name" value="AAA_lid_14"/>
    <property type="match status" value="1"/>
</dbReference>
<dbReference type="PANTHER" id="PTHR32071:SF122">
    <property type="entry name" value="SIGMA FACTOR"/>
    <property type="match status" value="1"/>
</dbReference>
<keyword evidence="8" id="KW-1185">Reference proteome</keyword>